<evidence type="ECO:0000256" key="3">
    <source>
        <dbReference type="ARBA" id="ARBA00022729"/>
    </source>
</evidence>
<dbReference type="EMBL" id="FPBF01000003">
    <property type="protein sequence ID" value="SFT90531.1"/>
    <property type="molecule type" value="Genomic_DNA"/>
</dbReference>
<keyword evidence="4" id="KW-0472">Membrane</keyword>
<dbReference type="STRING" id="305507.SAMN04489724_2704"/>
<evidence type="ECO:0000313" key="8">
    <source>
        <dbReference type="Proteomes" id="UP000199673"/>
    </source>
</evidence>
<dbReference type="Gene3D" id="1.25.40.390">
    <property type="match status" value="1"/>
</dbReference>
<proteinExistence type="inferred from homology"/>
<accession>A0A1I7BTW6</accession>
<keyword evidence="8" id="KW-1185">Reference proteome</keyword>
<dbReference type="GO" id="GO:0009279">
    <property type="term" value="C:cell outer membrane"/>
    <property type="evidence" value="ECO:0007669"/>
    <property type="project" value="UniProtKB-SubCell"/>
</dbReference>
<dbReference type="InterPro" id="IPR011990">
    <property type="entry name" value="TPR-like_helical_dom_sf"/>
</dbReference>
<dbReference type="SUPFAM" id="SSF48452">
    <property type="entry name" value="TPR-like"/>
    <property type="match status" value="1"/>
</dbReference>
<gene>
    <name evidence="7" type="ORF">SAMN04489724_2704</name>
</gene>
<feature type="domain" description="RagB/SusD" evidence="6">
    <location>
        <begin position="465"/>
        <end position="592"/>
    </location>
</feature>
<organism evidence="7 8">
    <name type="scientific">Algoriphagus locisalis</name>
    <dbReference type="NCBI Taxonomy" id="305507"/>
    <lineage>
        <taxon>Bacteria</taxon>
        <taxon>Pseudomonadati</taxon>
        <taxon>Bacteroidota</taxon>
        <taxon>Cytophagia</taxon>
        <taxon>Cytophagales</taxon>
        <taxon>Cyclobacteriaceae</taxon>
        <taxon>Algoriphagus</taxon>
    </lineage>
</organism>
<evidence type="ECO:0000256" key="1">
    <source>
        <dbReference type="ARBA" id="ARBA00004442"/>
    </source>
</evidence>
<comment type="similarity">
    <text evidence="2">Belongs to the SusD family.</text>
</comment>
<comment type="subcellular location">
    <subcellularLocation>
        <location evidence="1">Cell outer membrane</location>
    </subcellularLocation>
</comment>
<dbReference type="InterPro" id="IPR012944">
    <property type="entry name" value="SusD_RagB_dom"/>
</dbReference>
<dbReference type="Proteomes" id="UP000199673">
    <property type="component" value="Unassembled WGS sequence"/>
</dbReference>
<sequence length="592" mass="66772">MRIHLPENIKYMKTISFRKLLPTAALLLAFLSCTTLEEEVLDESLTGTGQAEIVSGSIAPVYGMLRQVWLHTVNFGLQEVASDEAILPYRGGTDWFDGGKFIAVHQHLMTPTNSLVGDSWTYITLSLSRAVAAEEQLGLEVENGNSNAQNPLYEMVAIKAYLNMLAMDNWGLVFRKDRSDQQSEILRGQEAVDYLESELLSVVNLISSSNGPGRMNKHAVEALLARLYLNSAVYRDPYGTPNFRPEDMDKVIEYTNNIINGGYALSPEYFDLFNDDNNSNPEIIFSLDQRGVLQTEHSRWQYWSISGDQVPRPEFPSTRGTDAVAATPDFIQSWYDAYGDVDPADADARFFQENTIIPENLRDLTGVNPTNDEDHFYTVEATEFEMDRGILRNIIWGPRKDGNGNIMTDENGKVKIYPVINRRSSGADIRYVDHTFQVDFTNEGSLHNTGHRFSKYQFSRTAPNCCSNSSVDIVLIRLGEIYLMRAEAKLRKGDNAGALADVNTLRTSRNARPEQTPAPLNSIDLDILFRESGFELYWEGLRRVNQIRFGKYEDSWTEKNDSDVNKRLFPIPQQAIDGASNIPGFLVQNPGY</sequence>
<evidence type="ECO:0000256" key="4">
    <source>
        <dbReference type="ARBA" id="ARBA00023136"/>
    </source>
</evidence>
<dbReference type="AlphaFoldDB" id="A0A1I7BTW6"/>
<protein>
    <submittedName>
        <fullName evidence="7">SusD family protein</fullName>
    </submittedName>
</protein>
<dbReference type="PROSITE" id="PS51257">
    <property type="entry name" value="PROKAR_LIPOPROTEIN"/>
    <property type="match status" value="1"/>
</dbReference>
<evidence type="ECO:0000256" key="2">
    <source>
        <dbReference type="ARBA" id="ARBA00006275"/>
    </source>
</evidence>
<keyword evidence="5" id="KW-0998">Cell outer membrane</keyword>
<name>A0A1I7BTW6_9BACT</name>
<keyword evidence="3" id="KW-0732">Signal</keyword>
<evidence type="ECO:0000256" key="5">
    <source>
        <dbReference type="ARBA" id="ARBA00023237"/>
    </source>
</evidence>
<evidence type="ECO:0000313" key="7">
    <source>
        <dbReference type="EMBL" id="SFT90531.1"/>
    </source>
</evidence>
<evidence type="ECO:0000259" key="6">
    <source>
        <dbReference type="Pfam" id="PF07980"/>
    </source>
</evidence>
<dbReference type="Pfam" id="PF07980">
    <property type="entry name" value="SusD_RagB"/>
    <property type="match status" value="1"/>
</dbReference>
<reference evidence="8" key="1">
    <citation type="submission" date="2016-10" db="EMBL/GenBank/DDBJ databases">
        <authorList>
            <person name="Varghese N."/>
            <person name="Submissions S."/>
        </authorList>
    </citation>
    <scope>NUCLEOTIDE SEQUENCE [LARGE SCALE GENOMIC DNA]</scope>
    <source>
        <strain evidence="8">DSM 23445</strain>
    </source>
</reference>